<dbReference type="InterPro" id="IPR009056">
    <property type="entry name" value="Cyt_c-like_dom"/>
</dbReference>
<dbReference type="PRINTS" id="PR00604">
    <property type="entry name" value="CYTCHRMECIAB"/>
</dbReference>
<comment type="similarity">
    <text evidence="4">Belongs to the Nup35 family.</text>
</comment>
<keyword evidence="15 19" id="KW-0539">Nucleus</keyword>
<evidence type="ECO:0000256" key="16">
    <source>
        <dbReference type="ARBA" id="ARBA00029997"/>
    </source>
</evidence>
<comment type="subcellular location">
    <subcellularLocation>
        <location evidence="2">Mitochondrion intermembrane space</location>
    </subcellularLocation>
    <subcellularLocation>
        <location evidence="1">Nucleus</location>
        <location evidence="1">Nuclear pore complex</location>
    </subcellularLocation>
</comment>
<dbReference type="GO" id="GO:0005758">
    <property type="term" value="C:mitochondrial intermembrane space"/>
    <property type="evidence" value="ECO:0007669"/>
    <property type="project" value="UniProtKB-SubCell"/>
</dbReference>
<dbReference type="Proteomes" id="UP000277928">
    <property type="component" value="Unassembled WGS sequence"/>
</dbReference>
<dbReference type="GO" id="GO:0020037">
    <property type="term" value="F:heme binding"/>
    <property type="evidence" value="ECO:0007669"/>
    <property type="project" value="InterPro"/>
</dbReference>
<keyword evidence="6 19" id="KW-0813">Transport</keyword>
<dbReference type="GO" id="GO:0046872">
    <property type="term" value="F:metal ion binding"/>
    <property type="evidence" value="ECO:0007669"/>
    <property type="project" value="UniProtKB-KW"/>
</dbReference>
<dbReference type="GO" id="GO:0005643">
    <property type="term" value="C:nuclear pore"/>
    <property type="evidence" value="ECO:0007669"/>
    <property type="project" value="UniProtKB-SubCell"/>
</dbReference>
<dbReference type="FunFam" id="1.10.760.10:FF:000001">
    <property type="entry name" value="Cytochrome c iso-1"/>
    <property type="match status" value="1"/>
</dbReference>
<reference evidence="23 24" key="1">
    <citation type="submission" date="2018-08" db="EMBL/GenBank/DDBJ databases">
        <authorList>
            <person name="Laetsch R D."/>
            <person name="Stevens L."/>
            <person name="Kumar S."/>
            <person name="Blaxter L. M."/>
        </authorList>
    </citation>
    <scope>NUCLEOTIDE SEQUENCE [LARGE SCALE GENOMIC DNA]</scope>
</reference>
<dbReference type="Gene3D" id="1.10.760.10">
    <property type="entry name" value="Cytochrome c-like domain"/>
    <property type="match status" value="1"/>
</dbReference>
<feature type="compositionally biased region" description="Low complexity" evidence="20">
    <location>
        <begin position="65"/>
        <end position="75"/>
    </location>
</feature>
<evidence type="ECO:0000256" key="12">
    <source>
        <dbReference type="ARBA" id="ARBA00023004"/>
    </source>
</evidence>
<evidence type="ECO:0000256" key="13">
    <source>
        <dbReference type="ARBA" id="ARBA00023010"/>
    </source>
</evidence>
<proteinExistence type="inferred from homology"/>
<feature type="region of interest" description="Disordered" evidence="20">
    <location>
        <begin position="99"/>
        <end position="120"/>
    </location>
</feature>
<keyword evidence="8 18" id="KW-0479">Metal-binding</keyword>
<evidence type="ECO:0000256" key="19">
    <source>
        <dbReference type="PROSITE-ProRule" id="PRU00804"/>
    </source>
</evidence>
<feature type="domain" description="RRM Nup35-type" evidence="22">
    <location>
        <begin position="158"/>
        <end position="238"/>
    </location>
</feature>
<dbReference type="AlphaFoldDB" id="A0A3P6V5X3"/>
<dbReference type="OrthoDB" id="10015491at2759"/>
<evidence type="ECO:0000259" key="22">
    <source>
        <dbReference type="PROSITE" id="PS51472"/>
    </source>
</evidence>
<evidence type="ECO:0000256" key="3">
    <source>
        <dbReference type="ARBA" id="ARBA00006488"/>
    </source>
</evidence>
<dbReference type="PANTHER" id="PTHR11961">
    <property type="entry name" value="CYTOCHROME C"/>
    <property type="match status" value="1"/>
</dbReference>
<dbReference type="SUPFAM" id="SSF46626">
    <property type="entry name" value="Cytochrome c"/>
    <property type="match status" value="1"/>
</dbReference>
<organism evidence="23 24">
    <name type="scientific">Litomosoides sigmodontis</name>
    <name type="common">Filarial nematode worm</name>
    <dbReference type="NCBI Taxonomy" id="42156"/>
    <lineage>
        <taxon>Eukaryota</taxon>
        <taxon>Metazoa</taxon>
        <taxon>Ecdysozoa</taxon>
        <taxon>Nematoda</taxon>
        <taxon>Chromadorea</taxon>
        <taxon>Rhabditida</taxon>
        <taxon>Spirurina</taxon>
        <taxon>Spiruromorpha</taxon>
        <taxon>Filarioidea</taxon>
        <taxon>Onchocercidae</taxon>
        <taxon>Litomosoides</taxon>
    </lineage>
</organism>
<keyword evidence="9 19" id="KW-0509">mRNA transport</keyword>
<dbReference type="GO" id="GO:0003676">
    <property type="term" value="F:nucleic acid binding"/>
    <property type="evidence" value="ECO:0007669"/>
    <property type="project" value="InterPro"/>
</dbReference>
<dbReference type="InterPro" id="IPR007846">
    <property type="entry name" value="RRM_NUP35_dom"/>
</dbReference>
<dbReference type="Gene3D" id="3.30.70.330">
    <property type="match status" value="1"/>
</dbReference>
<evidence type="ECO:0000256" key="18">
    <source>
        <dbReference type="PROSITE-ProRule" id="PRU00433"/>
    </source>
</evidence>
<evidence type="ECO:0000256" key="17">
    <source>
        <dbReference type="ARBA" id="ARBA00030250"/>
    </source>
</evidence>
<evidence type="ECO:0000259" key="21">
    <source>
        <dbReference type="PROSITE" id="PS51007"/>
    </source>
</evidence>
<dbReference type="InterPro" id="IPR012677">
    <property type="entry name" value="Nucleotide-bd_a/b_plait_sf"/>
</dbReference>
<dbReference type="CDD" id="cd12441">
    <property type="entry name" value="RRM_Nup53_like"/>
    <property type="match status" value="1"/>
</dbReference>
<feature type="region of interest" description="Disordered" evidence="20">
    <location>
        <begin position="1"/>
        <end position="34"/>
    </location>
</feature>
<keyword evidence="10" id="KW-0653">Protein transport</keyword>
<accession>A0A3P6V5X3</accession>
<evidence type="ECO:0000256" key="2">
    <source>
        <dbReference type="ARBA" id="ARBA00004569"/>
    </source>
</evidence>
<dbReference type="Pfam" id="PF00034">
    <property type="entry name" value="Cytochrom_C"/>
    <property type="match status" value="1"/>
</dbReference>
<name>A0A3P6V5X3_LITSI</name>
<dbReference type="SUPFAM" id="SSF54928">
    <property type="entry name" value="RNA-binding domain, RBD"/>
    <property type="match status" value="1"/>
</dbReference>
<dbReference type="GO" id="GO:0009055">
    <property type="term" value="F:electron transfer activity"/>
    <property type="evidence" value="ECO:0007669"/>
    <property type="project" value="InterPro"/>
</dbReference>
<evidence type="ECO:0000256" key="7">
    <source>
        <dbReference type="ARBA" id="ARBA00022617"/>
    </source>
</evidence>
<feature type="compositionally biased region" description="Polar residues" evidence="20">
    <location>
        <begin position="17"/>
        <end position="30"/>
    </location>
</feature>
<keyword evidence="7 18" id="KW-0349">Heme</keyword>
<evidence type="ECO:0000256" key="5">
    <source>
        <dbReference type="ARBA" id="ARBA00016439"/>
    </source>
</evidence>
<evidence type="ECO:0000313" key="23">
    <source>
        <dbReference type="EMBL" id="VDK85574.1"/>
    </source>
</evidence>
<dbReference type="InterPro" id="IPR035979">
    <property type="entry name" value="RBD_domain_sf"/>
</dbReference>
<dbReference type="GO" id="GO:0051028">
    <property type="term" value="P:mRNA transport"/>
    <property type="evidence" value="ECO:0007669"/>
    <property type="project" value="UniProtKB-UniRule"/>
</dbReference>
<dbReference type="InterPro" id="IPR002327">
    <property type="entry name" value="Cyt_c_1A/1B"/>
</dbReference>
<evidence type="ECO:0000256" key="8">
    <source>
        <dbReference type="ARBA" id="ARBA00022723"/>
    </source>
</evidence>
<dbReference type="Pfam" id="PF05172">
    <property type="entry name" value="RRM_Nup35"/>
    <property type="match status" value="1"/>
</dbReference>
<dbReference type="PROSITE" id="PS51472">
    <property type="entry name" value="RRM_NUP35"/>
    <property type="match status" value="1"/>
</dbReference>
<sequence length="490" mass="53911">MQSKSEASVFSDARLPSGNTGSFTGQTVTPSFLFGPRSKRRNLIMSFDSSAAGNQISEQDIRTASSKNSSQSGKSVHWSPTLTQTRSIASSSIRGDFAMDTTDHDELSSSESHTVVDPPLRSMREELLSPHQISKDSNSTIAGASVSRDMLDLQTEKEVAEHWVTVFGFTREDIPFILKLFARHGAIVAHRFPKEGNWMFLRYASSIHAQQALSRNGQIIDGRLRLGVVSVDSEELVKLKDDEYFNSVPQANNGNNVQFNHNKSTLSEHSFVGGDGPLTLSNSVSHSLDAAFSSSLIASPVRPGIRSLRASFNAVDSYYQADEERESSKPHGLLDKLWSFVSILMAIKCTIQSEIAGVVVCGVGSGSGGRGACLWLFLETFDMSIPEGDYERGKKLFKMRCLQCHVIDSDVNKNGPTLKGVIGRKSGTVDGYPYSTANKNKGVVWTRETLFEYLLDPKKYIPGTKMVFAGLKKPQERADLIKFIEEESKK</sequence>
<keyword evidence="24" id="KW-1185">Reference proteome</keyword>
<dbReference type="GO" id="GO:0015031">
    <property type="term" value="P:protein transport"/>
    <property type="evidence" value="ECO:0007669"/>
    <property type="project" value="UniProtKB-KW"/>
</dbReference>
<dbReference type="FunFam" id="3.30.70.330:FF:000095">
    <property type="entry name" value="Putative Nucleoporin NUP53"/>
    <property type="match status" value="1"/>
</dbReference>
<evidence type="ECO:0000256" key="10">
    <source>
        <dbReference type="ARBA" id="ARBA00022927"/>
    </source>
</evidence>
<protein>
    <recommendedName>
        <fullName evidence="5">Nucleoporin NUP35</fullName>
    </recommendedName>
    <alternativeName>
        <fullName evidence="17">35 kDa nucleoporin</fullName>
    </alternativeName>
    <alternativeName>
        <fullName evidence="16">Nucleoporin NUP53</fullName>
    </alternativeName>
</protein>
<keyword evidence="14 19" id="KW-0906">Nuclear pore complex</keyword>
<evidence type="ECO:0000256" key="1">
    <source>
        <dbReference type="ARBA" id="ARBA00004567"/>
    </source>
</evidence>
<gene>
    <name evidence="23" type="ORF">NLS_LOCUS7188</name>
</gene>
<keyword evidence="13" id="KW-0811">Translocation</keyword>
<evidence type="ECO:0000256" key="14">
    <source>
        <dbReference type="ARBA" id="ARBA00023132"/>
    </source>
</evidence>
<feature type="compositionally biased region" description="Polar residues" evidence="20">
    <location>
        <begin position="55"/>
        <end position="64"/>
    </location>
</feature>
<evidence type="ECO:0000313" key="24">
    <source>
        <dbReference type="Proteomes" id="UP000277928"/>
    </source>
</evidence>
<keyword evidence="11" id="KW-0249">Electron transport</keyword>
<dbReference type="STRING" id="42156.A0A3P6V5X3"/>
<dbReference type="PROSITE" id="PS51007">
    <property type="entry name" value="CYTC"/>
    <property type="match status" value="1"/>
</dbReference>
<evidence type="ECO:0000256" key="9">
    <source>
        <dbReference type="ARBA" id="ARBA00022816"/>
    </source>
</evidence>
<dbReference type="InterPro" id="IPR036909">
    <property type="entry name" value="Cyt_c-like_dom_sf"/>
</dbReference>
<evidence type="ECO:0000256" key="11">
    <source>
        <dbReference type="ARBA" id="ARBA00022982"/>
    </source>
</evidence>
<dbReference type="EMBL" id="UYRX01000707">
    <property type="protein sequence ID" value="VDK85574.1"/>
    <property type="molecule type" value="Genomic_DNA"/>
</dbReference>
<feature type="domain" description="Cytochrome c" evidence="21">
    <location>
        <begin position="388"/>
        <end position="488"/>
    </location>
</feature>
<evidence type="ECO:0000256" key="6">
    <source>
        <dbReference type="ARBA" id="ARBA00022448"/>
    </source>
</evidence>
<comment type="similarity">
    <text evidence="3">Belongs to the cytochrome c family.</text>
</comment>
<evidence type="ECO:0000256" key="20">
    <source>
        <dbReference type="SAM" id="MobiDB-lite"/>
    </source>
</evidence>
<keyword evidence="12 18" id="KW-0408">Iron</keyword>
<evidence type="ECO:0000256" key="15">
    <source>
        <dbReference type="ARBA" id="ARBA00023242"/>
    </source>
</evidence>
<evidence type="ECO:0000256" key="4">
    <source>
        <dbReference type="ARBA" id="ARBA00009454"/>
    </source>
</evidence>
<feature type="region of interest" description="Disordered" evidence="20">
    <location>
        <begin position="55"/>
        <end position="81"/>
    </location>
</feature>